<proteinExistence type="predicted"/>
<dbReference type="Proteomes" id="UP000887159">
    <property type="component" value="Unassembled WGS sequence"/>
</dbReference>
<organism evidence="1 2">
    <name type="scientific">Trichonephila clavipes</name>
    <name type="common">Golden silk orbweaver</name>
    <name type="synonym">Nephila clavipes</name>
    <dbReference type="NCBI Taxonomy" id="2585209"/>
    <lineage>
        <taxon>Eukaryota</taxon>
        <taxon>Metazoa</taxon>
        <taxon>Ecdysozoa</taxon>
        <taxon>Arthropoda</taxon>
        <taxon>Chelicerata</taxon>
        <taxon>Arachnida</taxon>
        <taxon>Araneae</taxon>
        <taxon>Araneomorphae</taxon>
        <taxon>Entelegynae</taxon>
        <taxon>Araneoidea</taxon>
        <taxon>Nephilidae</taxon>
        <taxon>Trichonephila</taxon>
    </lineage>
</organism>
<evidence type="ECO:0000313" key="1">
    <source>
        <dbReference type="EMBL" id="GFY21331.1"/>
    </source>
</evidence>
<sequence>MFTKERHHHPHIQSWRASEEGYVVLLSDNIVSLDLGGDARNNTYKYRVSEGTDDVLRYGSFPVKQLSQFFF</sequence>
<keyword evidence="2" id="KW-1185">Reference proteome</keyword>
<comment type="caution">
    <text evidence="1">The sequence shown here is derived from an EMBL/GenBank/DDBJ whole genome shotgun (WGS) entry which is preliminary data.</text>
</comment>
<reference evidence="1" key="1">
    <citation type="submission" date="2020-08" db="EMBL/GenBank/DDBJ databases">
        <title>Multicomponent nature underlies the extraordinary mechanical properties of spider dragline silk.</title>
        <authorList>
            <person name="Kono N."/>
            <person name="Nakamura H."/>
            <person name="Mori M."/>
            <person name="Yoshida Y."/>
            <person name="Ohtoshi R."/>
            <person name="Malay A.D."/>
            <person name="Moran D.A.P."/>
            <person name="Tomita M."/>
            <person name="Numata K."/>
            <person name="Arakawa K."/>
        </authorList>
    </citation>
    <scope>NUCLEOTIDE SEQUENCE</scope>
</reference>
<name>A0A8X6T024_TRICX</name>
<dbReference type="AlphaFoldDB" id="A0A8X6T024"/>
<accession>A0A8X6T024</accession>
<protein>
    <submittedName>
        <fullName evidence="1">Uncharacterized protein</fullName>
    </submittedName>
</protein>
<dbReference type="EMBL" id="BMAU01021357">
    <property type="protein sequence ID" value="GFY21331.1"/>
    <property type="molecule type" value="Genomic_DNA"/>
</dbReference>
<gene>
    <name evidence="1" type="ORF">TNCV_3993751</name>
</gene>
<evidence type="ECO:0000313" key="2">
    <source>
        <dbReference type="Proteomes" id="UP000887159"/>
    </source>
</evidence>